<keyword evidence="4 7" id="KW-0812">Transmembrane</keyword>
<dbReference type="OrthoDB" id="9791874at2"/>
<keyword evidence="5 7" id="KW-1133">Transmembrane helix</keyword>
<evidence type="ECO:0000256" key="1">
    <source>
        <dbReference type="ARBA" id="ARBA00004651"/>
    </source>
</evidence>
<evidence type="ECO:0000313" key="9">
    <source>
        <dbReference type="EMBL" id="OZI72313.1"/>
    </source>
</evidence>
<proteinExistence type="inferred from homology"/>
<dbReference type="RefSeq" id="WP_094816700.1">
    <property type="nucleotide sequence ID" value="NZ_NEVU01000003.1"/>
</dbReference>
<feature type="transmembrane region" description="Helical" evidence="7">
    <location>
        <begin position="66"/>
        <end position="86"/>
    </location>
</feature>
<feature type="domain" description="Glycine transporter" evidence="8">
    <location>
        <begin position="95"/>
        <end position="166"/>
    </location>
</feature>
<evidence type="ECO:0000259" key="8">
    <source>
        <dbReference type="Pfam" id="PF03458"/>
    </source>
</evidence>
<keyword evidence="10" id="KW-1185">Reference proteome</keyword>
<evidence type="ECO:0000256" key="3">
    <source>
        <dbReference type="ARBA" id="ARBA00022475"/>
    </source>
</evidence>
<dbReference type="PANTHER" id="PTHR30506:SF3">
    <property type="entry name" value="UPF0126 INNER MEMBRANE PROTEIN YADS-RELATED"/>
    <property type="match status" value="1"/>
</dbReference>
<feature type="domain" description="Glycine transporter" evidence="8">
    <location>
        <begin position="9"/>
        <end position="81"/>
    </location>
</feature>
<dbReference type="Pfam" id="PF03458">
    <property type="entry name" value="Gly_transporter"/>
    <property type="match status" value="2"/>
</dbReference>
<dbReference type="EMBL" id="NEVU01000003">
    <property type="protein sequence ID" value="OZI72313.1"/>
    <property type="molecule type" value="Genomic_DNA"/>
</dbReference>
<reference evidence="10" key="1">
    <citation type="submission" date="2017-05" db="EMBL/GenBank/DDBJ databases">
        <title>Complete and WGS of Bordetella genogroups.</title>
        <authorList>
            <person name="Spilker T."/>
            <person name="Lipuma J."/>
        </authorList>
    </citation>
    <scope>NUCLEOTIDE SEQUENCE [LARGE SCALE GENOMIC DNA]</scope>
    <source>
        <strain evidence="10">AU6712</strain>
    </source>
</reference>
<comment type="caution">
    <text evidence="9">The sequence shown here is derived from an EMBL/GenBank/DDBJ whole genome shotgun (WGS) entry which is preliminary data.</text>
</comment>
<keyword evidence="3" id="KW-1003">Cell membrane</keyword>
<dbReference type="GO" id="GO:0005886">
    <property type="term" value="C:plasma membrane"/>
    <property type="evidence" value="ECO:0007669"/>
    <property type="project" value="UniProtKB-SubCell"/>
</dbReference>
<evidence type="ECO:0000313" key="10">
    <source>
        <dbReference type="Proteomes" id="UP000216429"/>
    </source>
</evidence>
<accession>A0A261VGM7</accession>
<dbReference type="PANTHER" id="PTHR30506">
    <property type="entry name" value="INNER MEMBRANE PROTEIN"/>
    <property type="match status" value="1"/>
</dbReference>
<evidence type="ECO:0000256" key="6">
    <source>
        <dbReference type="ARBA" id="ARBA00023136"/>
    </source>
</evidence>
<organism evidence="9 10">
    <name type="scientific">Bordetella genomosp. 12</name>
    <dbReference type="NCBI Taxonomy" id="463035"/>
    <lineage>
        <taxon>Bacteria</taxon>
        <taxon>Pseudomonadati</taxon>
        <taxon>Pseudomonadota</taxon>
        <taxon>Betaproteobacteria</taxon>
        <taxon>Burkholderiales</taxon>
        <taxon>Alcaligenaceae</taxon>
        <taxon>Bordetella</taxon>
    </lineage>
</organism>
<comment type="similarity">
    <text evidence="2">Belongs to the UPF0126 family.</text>
</comment>
<dbReference type="AlphaFoldDB" id="A0A261VGM7"/>
<dbReference type="Proteomes" id="UP000216429">
    <property type="component" value="Unassembled WGS sequence"/>
</dbReference>
<evidence type="ECO:0000256" key="4">
    <source>
        <dbReference type="ARBA" id="ARBA00022692"/>
    </source>
</evidence>
<keyword evidence="6 7" id="KW-0472">Membrane</keyword>
<feature type="transmembrane region" description="Helical" evidence="7">
    <location>
        <begin position="33"/>
        <end position="50"/>
    </location>
</feature>
<feature type="transmembrane region" description="Helical" evidence="7">
    <location>
        <begin position="121"/>
        <end position="140"/>
    </location>
</feature>
<dbReference type="InterPro" id="IPR005115">
    <property type="entry name" value="Gly_transporter"/>
</dbReference>
<evidence type="ECO:0000256" key="2">
    <source>
        <dbReference type="ARBA" id="ARBA00008193"/>
    </source>
</evidence>
<feature type="transmembrane region" description="Helical" evidence="7">
    <location>
        <begin position="176"/>
        <end position="193"/>
    </location>
</feature>
<evidence type="ECO:0000256" key="7">
    <source>
        <dbReference type="SAM" id="Phobius"/>
    </source>
</evidence>
<protein>
    <recommendedName>
        <fullName evidence="8">Glycine transporter domain-containing protein</fullName>
    </recommendedName>
</protein>
<name>A0A261VGM7_9BORD</name>
<gene>
    <name evidence="9" type="ORF">CAL22_16005</name>
</gene>
<evidence type="ECO:0000256" key="5">
    <source>
        <dbReference type="ARBA" id="ARBA00022989"/>
    </source>
</evidence>
<sequence>MNQHGLFTVLDLAGTFAFAISGAVAARNRGLDWFGVMVIAFSVACGGGIVRDLCIGAVPPAGLTDWRYLTVAMVAAVMTIAAGSLVTRLAHPVTFFDSLGLGLFAVTGAQKALIYGHNAEVAVLLGVVTAVGGGVVRDVLLNRVPVILQREIYASAALVGALIEVVGERLGWMSSARTWFALFVCFALRYLSLRYKWNLPRASDYGKKHSD</sequence>
<comment type="subcellular location">
    <subcellularLocation>
        <location evidence="1">Cell membrane</location>
        <topology evidence="1">Multi-pass membrane protein</topology>
    </subcellularLocation>
</comment>
<feature type="transmembrane region" description="Helical" evidence="7">
    <location>
        <begin position="6"/>
        <end position="26"/>
    </location>
</feature>